<proteinExistence type="predicted"/>
<evidence type="ECO:0000313" key="3">
    <source>
        <dbReference type="Proteomes" id="UP000177370"/>
    </source>
</evidence>
<protein>
    <recommendedName>
        <fullName evidence="1">Transposase DDE domain-containing protein</fullName>
    </recommendedName>
</protein>
<evidence type="ECO:0000259" key="1">
    <source>
        <dbReference type="Pfam" id="PF13612"/>
    </source>
</evidence>
<name>A0A1F6V9T4_9BACT</name>
<reference evidence="2 3" key="1">
    <citation type="journal article" date="2016" name="Nat. Commun.">
        <title>Thousands of microbial genomes shed light on interconnected biogeochemical processes in an aquifer system.</title>
        <authorList>
            <person name="Anantharaman K."/>
            <person name="Brown C.T."/>
            <person name="Hug L.A."/>
            <person name="Sharon I."/>
            <person name="Castelle C.J."/>
            <person name="Probst A.J."/>
            <person name="Thomas B.C."/>
            <person name="Singh A."/>
            <person name="Wilkins M.J."/>
            <person name="Karaoz U."/>
            <person name="Brodie E.L."/>
            <person name="Williams K.H."/>
            <person name="Hubbard S.S."/>
            <person name="Banfield J.F."/>
        </authorList>
    </citation>
    <scope>NUCLEOTIDE SEQUENCE [LARGE SCALE GENOMIC DNA]</scope>
</reference>
<dbReference type="Pfam" id="PF13612">
    <property type="entry name" value="DDE_Tnp_1_3"/>
    <property type="match status" value="1"/>
</dbReference>
<organism evidence="2 3">
    <name type="scientific">Candidatus Nomurabacteria bacterium RIFCSPHIGHO2_01_FULL_40_24b</name>
    <dbReference type="NCBI Taxonomy" id="1801739"/>
    <lineage>
        <taxon>Bacteria</taxon>
        <taxon>Candidatus Nomuraibacteriota</taxon>
    </lineage>
</organism>
<dbReference type="InterPro" id="IPR025668">
    <property type="entry name" value="Tnp_DDE_dom"/>
</dbReference>
<dbReference type="Proteomes" id="UP000177370">
    <property type="component" value="Unassembled WGS sequence"/>
</dbReference>
<evidence type="ECO:0000313" key="2">
    <source>
        <dbReference type="EMBL" id="OGI66345.1"/>
    </source>
</evidence>
<sequence length="268" mass="30950">MKTFIQTYSNIVTKVKFFIKQLNLKLRKSTGRNLAIPPEETIALALWKQSNGIPTKKAIWKTFEKNLRCCYKTLVVNMNKLVLQTLIVLNSILKWNQENAHLVKHTDSTDIPVCLNKNAKHHKTMSALASWGHSGKGFYYGLKMSITTDLRRNVLSVRFGSGNSNDREIFRKMNRDIMGIFVADAGYISKDLEKEFYIENKRILFAKPKANMKRLITDWQNALYETRMLIELNFRNLKMSHNLSTSLPRSIDGYLGNYVYSLLAYVLG</sequence>
<feature type="domain" description="Transposase DDE" evidence="1">
    <location>
        <begin position="103"/>
        <end position="244"/>
    </location>
</feature>
<accession>A0A1F6V9T4</accession>
<gene>
    <name evidence="2" type="ORF">A2647_01900</name>
</gene>
<comment type="caution">
    <text evidence="2">The sequence shown here is derived from an EMBL/GenBank/DDBJ whole genome shotgun (WGS) entry which is preliminary data.</text>
</comment>
<dbReference type="EMBL" id="MFTP01000001">
    <property type="protein sequence ID" value="OGI66345.1"/>
    <property type="molecule type" value="Genomic_DNA"/>
</dbReference>
<dbReference type="AlphaFoldDB" id="A0A1F6V9T4"/>